<organism evidence="5">
    <name type="scientific">freshwater metagenome</name>
    <dbReference type="NCBI Taxonomy" id="449393"/>
    <lineage>
        <taxon>unclassified sequences</taxon>
        <taxon>metagenomes</taxon>
        <taxon>ecological metagenomes</taxon>
    </lineage>
</organism>
<dbReference type="PANTHER" id="PTHR32308:SF10">
    <property type="entry name" value="CITRATE LYASE SUBUNIT BETA"/>
    <property type="match status" value="1"/>
</dbReference>
<evidence type="ECO:0000256" key="3">
    <source>
        <dbReference type="ARBA" id="ARBA00022842"/>
    </source>
</evidence>
<dbReference type="PANTHER" id="PTHR32308">
    <property type="entry name" value="LYASE BETA SUBUNIT, PUTATIVE (AFU_ORTHOLOGUE AFUA_4G13030)-RELATED"/>
    <property type="match status" value="1"/>
</dbReference>
<accession>A0A6J6DBV9</accession>
<dbReference type="InterPro" id="IPR015813">
    <property type="entry name" value="Pyrv/PenolPyrv_kinase-like_dom"/>
</dbReference>
<dbReference type="GO" id="GO:0000287">
    <property type="term" value="F:magnesium ion binding"/>
    <property type="evidence" value="ECO:0007669"/>
    <property type="project" value="TreeGrafter"/>
</dbReference>
<evidence type="ECO:0000256" key="1">
    <source>
        <dbReference type="ARBA" id="ARBA00001946"/>
    </source>
</evidence>
<feature type="domain" description="HpcH/HpaI aldolase/citrate lyase" evidence="4">
    <location>
        <begin position="8"/>
        <end position="216"/>
    </location>
</feature>
<proteinExistence type="predicted"/>
<dbReference type="InterPro" id="IPR040442">
    <property type="entry name" value="Pyrv_kinase-like_dom_sf"/>
</dbReference>
<sequence>MVETQFFRSYLYAPASKPELVEKAFNSQADCIVIDLEDAVHHDKKDEARRFVVDFLSKPASKPFLIRINDLNGPWGVTDLESISSPNLFGIRIPKTASVDTVKKASKILDAKKSNAQIHLLIESALGVVKAFELSSCDPKVAAISLGEADLLSDLRATNDEALAFSRLSILLAARAAGIKQPSQSVYANTKDLKGLEESTIEAKATGFFGRSIIHPSHIEIVNTIYTPTKEEAEKAEELLGVYEQMQATGNSVMALPNGEMIDPANIHYAKFQLNLYKSLNK</sequence>
<dbReference type="Gene3D" id="3.20.20.60">
    <property type="entry name" value="Phosphoenolpyruvate-binding domains"/>
    <property type="match status" value="1"/>
</dbReference>
<protein>
    <submittedName>
        <fullName evidence="5">Unannotated protein</fullName>
    </submittedName>
</protein>
<keyword evidence="3" id="KW-0460">Magnesium</keyword>
<comment type="cofactor">
    <cofactor evidence="1">
        <name>Mg(2+)</name>
        <dbReference type="ChEBI" id="CHEBI:18420"/>
    </cofactor>
</comment>
<gene>
    <name evidence="5" type="ORF">UFOPK1643_00204</name>
</gene>
<dbReference type="PIRSF" id="PIRSF015582">
    <property type="entry name" value="Cit_lyase_B"/>
    <property type="match status" value="1"/>
</dbReference>
<dbReference type="InterPro" id="IPR011206">
    <property type="entry name" value="Citrate_lyase_beta/mcl1/mcl2"/>
</dbReference>
<dbReference type="GO" id="GO:0006107">
    <property type="term" value="P:oxaloacetate metabolic process"/>
    <property type="evidence" value="ECO:0007669"/>
    <property type="project" value="TreeGrafter"/>
</dbReference>
<evidence type="ECO:0000313" key="5">
    <source>
        <dbReference type="EMBL" id="CAB4561451.1"/>
    </source>
</evidence>
<name>A0A6J6DBV9_9ZZZZ</name>
<dbReference type="GO" id="GO:0003824">
    <property type="term" value="F:catalytic activity"/>
    <property type="evidence" value="ECO:0007669"/>
    <property type="project" value="InterPro"/>
</dbReference>
<dbReference type="Pfam" id="PF03328">
    <property type="entry name" value="HpcH_HpaI"/>
    <property type="match status" value="1"/>
</dbReference>
<keyword evidence="2" id="KW-0479">Metal-binding</keyword>
<dbReference type="SUPFAM" id="SSF51621">
    <property type="entry name" value="Phosphoenolpyruvate/pyruvate domain"/>
    <property type="match status" value="1"/>
</dbReference>
<dbReference type="InterPro" id="IPR005000">
    <property type="entry name" value="Aldolase/citrate-lyase_domain"/>
</dbReference>
<dbReference type="EMBL" id="CAEZTK010000008">
    <property type="protein sequence ID" value="CAB4561451.1"/>
    <property type="molecule type" value="Genomic_DNA"/>
</dbReference>
<evidence type="ECO:0000259" key="4">
    <source>
        <dbReference type="Pfam" id="PF03328"/>
    </source>
</evidence>
<reference evidence="5" key="1">
    <citation type="submission" date="2020-05" db="EMBL/GenBank/DDBJ databases">
        <authorList>
            <person name="Chiriac C."/>
            <person name="Salcher M."/>
            <person name="Ghai R."/>
            <person name="Kavagutti S V."/>
        </authorList>
    </citation>
    <scope>NUCLEOTIDE SEQUENCE</scope>
</reference>
<dbReference type="AlphaFoldDB" id="A0A6J6DBV9"/>
<evidence type="ECO:0000256" key="2">
    <source>
        <dbReference type="ARBA" id="ARBA00022723"/>
    </source>
</evidence>